<dbReference type="Gene3D" id="1.25.40.20">
    <property type="entry name" value="Ankyrin repeat-containing domain"/>
    <property type="match status" value="1"/>
</dbReference>
<gene>
    <name evidence="1" type="ORF">K469DRAFT_777163</name>
</gene>
<dbReference type="InterPro" id="IPR036770">
    <property type="entry name" value="Ankyrin_rpt-contain_sf"/>
</dbReference>
<dbReference type="OrthoDB" id="3547123at2759"/>
<dbReference type="Pfam" id="PF00023">
    <property type="entry name" value="Ank"/>
    <property type="match status" value="1"/>
</dbReference>
<organism evidence="1 2">
    <name type="scientific">Zopfia rhizophila CBS 207.26</name>
    <dbReference type="NCBI Taxonomy" id="1314779"/>
    <lineage>
        <taxon>Eukaryota</taxon>
        <taxon>Fungi</taxon>
        <taxon>Dikarya</taxon>
        <taxon>Ascomycota</taxon>
        <taxon>Pezizomycotina</taxon>
        <taxon>Dothideomycetes</taxon>
        <taxon>Dothideomycetes incertae sedis</taxon>
        <taxon>Zopfiaceae</taxon>
        <taxon>Zopfia</taxon>
    </lineage>
</organism>
<dbReference type="SUPFAM" id="SSF48403">
    <property type="entry name" value="Ankyrin repeat"/>
    <property type="match status" value="1"/>
</dbReference>
<dbReference type="EMBL" id="ML994631">
    <property type="protein sequence ID" value="KAF2186070.1"/>
    <property type="molecule type" value="Genomic_DNA"/>
</dbReference>
<accession>A0A6A6E7C4</accession>
<name>A0A6A6E7C4_9PEZI</name>
<protein>
    <submittedName>
        <fullName evidence="1">Uncharacterized protein</fullName>
    </submittedName>
</protein>
<proteinExistence type="predicted"/>
<keyword evidence="2" id="KW-1185">Reference proteome</keyword>
<evidence type="ECO:0000313" key="2">
    <source>
        <dbReference type="Proteomes" id="UP000800200"/>
    </source>
</evidence>
<dbReference type="Proteomes" id="UP000800200">
    <property type="component" value="Unassembled WGS sequence"/>
</dbReference>
<dbReference type="AlphaFoldDB" id="A0A6A6E7C4"/>
<sequence length="132" mass="14745">MLPSFLPVPTSTVVLLDKGTGLEHLDKNGKTALHHAVHQVKEIFDLIIVQSKTVNIQDHEKRTLLHDLMDITWNSTKRLPRFLIQNGADIQLRDSHGRTVLDLYISNIVGKQSSFPLTDDNILTALQVNGCG</sequence>
<reference evidence="1" key="1">
    <citation type="journal article" date="2020" name="Stud. Mycol.">
        <title>101 Dothideomycetes genomes: a test case for predicting lifestyles and emergence of pathogens.</title>
        <authorList>
            <person name="Haridas S."/>
            <person name="Albert R."/>
            <person name="Binder M."/>
            <person name="Bloem J."/>
            <person name="Labutti K."/>
            <person name="Salamov A."/>
            <person name="Andreopoulos B."/>
            <person name="Baker S."/>
            <person name="Barry K."/>
            <person name="Bills G."/>
            <person name="Bluhm B."/>
            <person name="Cannon C."/>
            <person name="Castanera R."/>
            <person name="Culley D."/>
            <person name="Daum C."/>
            <person name="Ezra D."/>
            <person name="Gonzalez J."/>
            <person name="Henrissat B."/>
            <person name="Kuo A."/>
            <person name="Liang C."/>
            <person name="Lipzen A."/>
            <person name="Lutzoni F."/>
            <person name="Magnuson J."/>
            <person name="Mondo S."/>
            <person name="Nolan M."/>
            <person name="Ohm R."/>
            <person name="Pangilinan J."/>
            <person name="Park H.-J."/>
            <person name="Ramirez L."/>
            <person name="Alfaro M."/>
            <person name="Sun H."/>
            <person name="Tritt A."/>
            <person name="Yoshinaga Y."/>
            <person name="Zwiers L.-H."/>
            <person name="Turgeon B."/>
            <person name="Goodwin S."/>
            <person name="Spatafora J."/>
            <person name="Crous P."/>
            <person name="Grigoriev I."/>
        </authorList>
    </citation>
    <scope>NUCLEOTIDE SEQUENCE</scope>
    <source>
        <strain evidence="1">CBS 207.26</strain>
    </source>
</reference>
<dbReference type="InterPro" id="IPR002110">
    <property type="entry name" value="Ankyrin_rpt"/>
</dbReference>
<evidence type="ECO:0000313" key="1">
    <source>
        <dbReference type="EMBL" id="KAF2186070.1"/>
    </source>
</evidence>